<dbReference type="PROSITE" id="PS50157">
    <property type="entry name" value="ZINC_FINGER_C2H2_2"/>
    <property type="match status" value="8"/>
</dbReference>
<dbReference type="FunFam" id="3.30.160.60:FF:000100">
    <property type="entry name" value="Zinc finger 45-like"/>
    <property type="match status" value="2"/>
</dbReference>
<evidence type="ECO:0000256" key="2">
    <source>
        <dbReference type="ARBA" id="ARBA00022723"/>
    </source>
</evidence>
<evidence type="ECO:0000256" key="5">
    <source>
        <dbReference type="ARBA" id="ARBA00022833"/>
    </source>
</evidence>
<evidence type="ECO:0000259" key="10">
    <source>
        <dbReference type="PROSITE" id="PS50157"/>
    </source>
</evidence>
<reference evidence="12" key="2">
    <citation type="submission" date="2020-05" db="UniProtKB">
        <authorList>
            <consortium name="EnsemblMetazoa"/>
        </authorList>
    </citation>
    <scope>IDENTIFICATION</scope>
    <source>
        <strain evidence="12">CM1001059</strain>
    </source>
</reference>
<dbReference type="SUPFAM" id="SSF57716">
    <property type="entry name" value="Glucocorticoid receptor-like (DNA-binding domain)"/>
    <property type="match status" value="1"/>
</dbReference>
<keyword evidence="2 8" id="KW-0479">Metal-binding</keyword>
<evidence type="ECO:0000256" key="3">
    <source>
        <dbReference type="ARBA" id="ARBA00022737"/>
    </source>
</evidence>
<dbReference type="Gene3D" id="3.30.160.60">
    <property type="entry name" value="Classic Zinc Finger"/>
    <property type="match status" value="8"/>
</dbReference>
<feature type="domain" description="C2H2-type" evidence="10">
    <location>
        <begin position="480"/>
        <end position="507"/>
    </location>
</feature>
<feature type="compositionally biased region" description="Acidic residues" evidence="9">
    <location>
        <begin position="263"/>
        <end position="321"/>
    </location>
</feature>
<evidence type="ECO:0000256" key="7">
    <source>
        <dbReference type="PROSITE-ProRule" id="PRU00042"/>
    </source>
</evidence>
<dbReference type="PANTHER" id="PTHR24376:SF235">
    <property type="entry name" value="C2H2-TYPE DOMAIN-CONTAINING PROTEIN"/>
    <property type="match status" value="1"/>
</dbReference>
<feature type="domain" description="C2H2-type" evidence="10">
    <location>
        <begin position="452"/>
        <end position="479"/>
    </location>
</feature>
<evidence type="ECO:0000259" key="11">
    <source>
        <dbReference type="PROSITE" id="PS51915"/>
    </source>
</evidence>
<evidence type="ECO:0000313" key="12">
    <source>
        <dbReference type="EnsemblMetazoa" id="AMEC021021-PA"/>
    </source>
</evidence>
<dbReference type="STRING" id="34690.A0A182UIH8"/>
<dbReference type="FunFam" id="3.30.160.60:FF:000624">
    <property type="entry name" value="zinc finger protein 697"/>
    <property type="match status" value="1"/>
</dbReference>
<keyword evidence="3" id="KW-0677">Repeat</keyword>
<sequence>MSKTAATKPGVTSPAEVTSDAFCRICLLKRPHLKSLMERVDGVMIPEMLYKLCGRQIEVQEGYPRNVCQRCLCQLDCAFKFLNEFHQQDERLRSFYWSGSVVKRLQEYQKEGSETMEKRFAELVTRNAKMLSPPTKHMCHRETNTSQRPKMVDAGTLTEKEAVVADLALVKTEDGSVVSDDLVVEDEEGVYLEYADDFDASIKDEQLVSMKIDVLQSGDEAESYAELKERRKRAPQTATKSTPSSRWSTRTSQLLPAKKQEDSDTDDPATEEDFKELFEESVPEMDEDEEDDDYEEDDEEDEEEEEEEDDEAEEGQQTEVEEQGKETEPLHLDPLRCYICDRSEESNAMLEQHLDMHSLMLPYECRICQVEGGPARTLKTISSLQNHFRSHHYPFGCGTCGKRFLRKTHLMTHMDSHNEEHLECSECGRQFTHRKTWQNHLKRHVAVRTGAFKCGTCGRAFGNRARLDRHVRSHTGERPFGCKYCDKRFYDRHQQQRHTERHFRDQECSCEICGETFPGAKKRDEHKVEQHLRGPELEAFLARKSRQRSYKKPAILKEKECPFAGCDYVANTYGAMYVHKRTKHQPVHKCELCNKSYAFLNQLRVHMALHTGEKPYQCEICGRSFRRGFSYKEHMEMHNPEASYNCPTCNKSFKRPRYLQAHMLTHTAVRKFSCEICGSCYKTNGELKKHTKNKHGLDIVEEEVREIVIDAEDTDISSYVVEYV</sequence>
<keyword evidence="6" id="KW-0539">Nucleus</keyword>
<dbReference type="InterPro" id="IPR012934">
    <property type="entry name" value="Znf_AD"/>
</dbReference>
<feature type="domain" description="C2H2-type" evidence="10">
    <location>
        <begin position="395"/>
        <end position="422"/>
    </location>
</feature>
<dbReference type="Proteomes" id="UP000075902">
    <property type="component" value="Unassembled WGS sequence"/>
</dbReference>
<dbReference type="GO" id="GO:0048598">
    <property type="term" value="P:embryonic morphogenesis"/>
    <property type="evidence" value="ECO:0007669"/>
    <property type="project" value="UniProtKB-ARBA"/>
</dbReference>
<dbReference type="Pfam" id="PF07776">
    <property type="entry name" value="zf-AD"/>
    <property type="match status" value="1"/>
</dbReference>
<evidence type="ECO:0000256" key="1">
    <source>
        <dbReference type="ARBA" id="ARBA00004123"/>
    </source>
</evidence>
<dbReference type="VEuPathDB" id="VectorBase:AMEC021021"/>
<dbReference type="Pfam" id="PF00096">
    <property type="entry name" value="zf-C2H2"/>
    <property type="match status" value="6"/>
</dbReference>
<name>A0A182UIH8_9DIPT</name>
<keyword evidence="4 7" id="KW-0863">Zinc-finger</keyword>
<feature type="domain" description="C2H2-type" evidence="10">
    <location>
        <begin position="588"/>
        <end position="615"/>
    </location>
</feature>
<dbReference type="PANTHER" id="PTHR24376">
    <property type="entry name" value="ZINC FINGER PROTEIN"/>
    <property type="match status" value="1"/>
</dbReference>
<dbReference type="GO" id="GO:0008270">
    <property type="term" value="F:zinc ion binding"/>
    <property type="evidence" value="ECO:0007669"/>
    <property type="project" value="UniProtKB-UniRule"/>
</dbReference>
<feature type="domain" description="ZAD" evidence="11">
    <location>
        <begin position="21"/>
        <end position="95"/>
    </location>
</feature>
<organism evidence="12 13">
    <name type="scientific">Anopheles melas</name>
    <dbReference type="NCBI Taxonomy" id="34690"/>
    <lineage>
        <taxon>Eukaryota</taxon>
        <taxon>Metazoa</taxon>
        <taxon>Ecdysozoa</taxon>
        <taxon>Arthropoda</taxon>
        <taxon>Hexapoda</taxon>
        <taxon>Insecta</taxon>
        <taxon>Pterygota</taxon>
        <taxon>Neoptera</taxon>
        <taxon>Endopterygota</taxon>
        <taxon>Diptera</taxon>
        <taxon>Nematocera</taxon>
        <taxon>Culicoidea</taxon>
        <taxon>Culicidae</taxon>
        <taxon>Anophelinae</taxon>
        <taxon>Anopheles</taxon>
    </lineage>
</organism>
<dbReference type="PROSITE" id="PS51915">
    <property type="entry name" value="ZAD"/>
    <property type="match status" value="1"/>
</dbReference>
<dbReference type="GO" id="GO:0000978">
    <property type="term" value="F:RNA polymerase II cis-regulatory region sequence-specific DNA binding"/>
    <property type="evidence" value="ECO:0007669"/>
    <property type="project" value="TreeGrafter"/>
</dbReference>
<feature type="domain" description="C2H2-type" evidence="10">
    <location>
        <begin position="672"/>
        <end position="695"/>
    </location>
</feature>
<dbReference type="GO" id="GO:0005634">
    <property type="term" value="C:nucleus"/>
    <property type="evidence" value="ECO:0007669"/>
    <property type="project" value="UniProtKB-SubCell"/>
</dbReference>
<feature type="binding site" evidence="8">
    <location>
        <position position="23"/>
    </location>
    <ligand>
        <name>Zn(2+)</name>
        <dbReference type="ChEBI" id="CHEBI:29105"/>
    </ligand>
</feature>
<feature type="domain" description="C2H2-type" evidence="10">
    <location>
        <begin position="644"/>
        <end position="671"/>
    </location>
</feature>
<dbReference type="InterPro" id="IPR013087">
    <property type="entry name" value="Znf_C2H2_type"/>
</dbReference>
<feature type="binding site" evidence="8">
    <location>
        <position position="26"/>
    </location>
    <ligand>
        <name>Zn(2+)</name>
        <dbReference type="ChEBI" id="CHEBI:29105"/>
    </ligand>
</feature>
<dbReference type="EnsemblMetazoa" id="AMEC021021-RA">
    <property type="protein sequence ID" value="AMEC021021-PA"/>
    <property type="gene ID" value="AMEC021021"/>
</dbReference>
<keyword evidence="5 8" id="KW-0862">Zinc</keyword>
<accession>A0A182UIH8</accession>
<reference evidence="13" key="1">
    <citation type="submission" date="2014-01" db="EMBL/GenBank/DDBJ databases">
        <title>The Genome Sequence of Anopheles melas CM1001059_A (V2).</title>
        <authorList>
            <consortium name="The Broad Institute Genomics Platform"/>
            <person name="Neafsey D.E."/>
            <person name="Besansky N."/>
            <person name="Howell P."/>
            <person name="Walton C."/>
            <person name="Young S.K."/>
            <person name="Zeng Q."/>
            <person name="Gargeya S."/>
            <person name="Fitzgerald M."/>
            <person name="Haas B."/>
            <person name="Abouelleil A."/>
            <person name="Allen A.W."/>
            <person name="Alvarado L."/>
            <person name="Arachchi H.M."/>
            <person name="Berlin A.M."/>
            <person name="Chapman S.B."/>
            <person name="Gainer-Dewar J."/>
            <person name="Goldberg J."/>
            <person name="Griggs A."/>
            <person name="Gujja S."/>
            <person name="Hansen M."/>
            <person name="Howarth C."/>
            <person name="Imamovic A."/>
            <person name="Ireland A."/>
            <person name="Larimer J."/>
            <person name="McCowan C."/>
            <person name="Murphy C."/>
            <person name="Pearson M."/>
            <person name="Poon T.W."/>
            <person name="Priest M."/>
            <person name="Roberts A."/>
            <person name="Saif S."/>
            <person name="Shea T."/>
            <person name="Sisk P."/>
            <person name="Sykes S."/>
            <person name="Wortman J."/>
            <person name="Nusbaum C."/>
            <person name="Birren B."/>
        </authorList>
    </citation>
    <scope>NUCLEOTIDE SEQUENCE [LARGE SCALE GENOMIC DNA]</scope>
    <source>
        <strain evidence="13">CM1001059</strain>
    </source>
</reference>
<feature type="region of interest" description="Disordered" evidence="9">
    <location>
        <begin position="225"/>
        <end position="328"/>
    </location>
</feature>
<protein>
    <recommendedName>
        <fullName evidence="14">Protein krueppel</fullName>
    </recommendedName>
</protein>
<proteinExistence type="predicted"/>
<feature type="binding site" evidence="8">
    <location>
        <position position="71"/>
    </location>
    <ligand>
        <name>Zn(2+)</name>
        <dbReference type="ChEBI" id="CHEBI:29105"/>
    </ligand>
</feature>
<dbReference type="SMART" id="SM00868">
    <property type="entry name" value="zf-AD"/>
    <property type="match status" value="1"/>
</dbReference>
<evidence type="ECO:0000313" key="13">
    <source>
        <dbReference type="Proteomes" id="UP000075902"/>
    </source>
</evidence>
<evidence type="ECO:0008006" key="14">
    <source>
        <dbReference type="Google" id="ProtNLM"/>
    </source>
</evidence>
<feature type="domain" description="C2H2-type" evidence="10">
    <location>
        <begin position="422"/>
        <end position="449"/>
    </location>
</feature>
<dbReference type="SUPFAM" id="SSF57667">
    <property type="entry name" value="beta-beta-alpha zinc fingers"/>
    <property type="match status" value="5"/>
</dbReference>
<feature type="binding site" evidence="8">
    <location>
        <position position="68"/>
    </location>
    <ligand>
        <name>Zn(2+)</name>
        <dbReference type="ChEBI" id="CHEBI:29105"/>
    </ligand>
</feature>
<dbReference type="GO" id="GO:0001228">
    <property type="term" value="F:DNA-binding transcription activator activity, RNA polymerase II-specific"/>
    <property type="evidence" value="ECO:0007669"/>
    <property type="project" value="TreeGrafter"/>
</dbReference>
<dbReference type="PROSITE" id="PS00028">
    <property type="entry name" value="ZINC_FINGER_C2H2_1"/>
    <property type="match status" value="9"/>
</dbReference>
<keyword evidence="13" id="KW-1185">Reference proteome</keyword>
<dbReference type="SMART" id="SM00355">
    <property type="entry name" value="ZnF_C2H2"/>
    <property type="match status" value="12"/>
</dbReference>
<evidence type="ECO:0000256" key="8">
    <source>
        <dbReference type="PROSITE-ProRule" id="PRU01263"/>
    </source>
</evidence>
<evidence type="ECO:0000256" key="4">
    <source>
        <dbReference type="ARBA" id="ARBA00022771"/>
    </source>
</evidence>
<dbReference type="GO" id="GO:0048729">
    <property type="term" value="P:tissue morphogenesis"/>
    <property type="evidence" value="ECO:0007669"/>
    <property type="project" value="UniProtKB-ARBA"/>
</dbReference>
<feature type="domain" description="C2H2-type" evidence="10">
    <location>
        <begin position="616"/>
        <end position="643"/>
    </location>
</feature>
<evidence type="ECO:0000256" key="6">
    <source>
        <dbReference type="ARBA" id="ARBA00023242"/>
    </source>
</evidence>
<comment type="subcellular location">
    <subcellularLocation>
        <location evidence="1">Nucleus</location>
    </subcellularLocation>
</comment>
<feature type="compositionally biased region" description="Low complexity" evidence="9">
    <location>
        <begin position="239"/>
        <end position="252"/>
    </location>
</feature>
<dbReference type="AlphaFoldDB" id="A0A182UIH8"/>
<evidence type="ECO:0000256" key="9">
    <source>
        <dbReference type="SAM" id="MobiDB-lite"/>
    </source>
</evidence>
<dbReference type="InterPro" id="IPR036236">
    <property type="entry name" value="Znf_C2H2_sf"/>
</dbReference>